<keyword evidence="6" id="KW-0479">Metal-binding</keyword>
<dbReference type="InterPro" id="IPR036542">
    <property type="entry name" value="PTS_IIA_lac/cel_sf"/>
</dbReference>
<feature type="active site" description="Tele-phosphohistidine intermediate" evidence="5">
    <location>
        <position position="85"/>
    </location>
</feature>
<name>A0A2M8Z1E4_9FIRM</name>
<dbReference type="SUPFAM" id="SSF46973">
    <property type="entry name" value="Enzyme IIa from lactose specific PTS, IIa-lac"/>
    <property type="match status" value="1"/>
</dbReference>
<dbReference type="OrthoDB" id="389577at2"/>
<feature type="binding site" evidence="6">
    <location>
        <position position="88"/>
    </location>
    <ligand>
        <name>Mg(2+)</name>
        <dbReference type="ChEBI" id="CHEBI:18420"/>
        <note>ligand shared between all trimeric partners</note>
    </ligand>
</feature>
<dbReference type="Proteomes" id="UP000231092">
    <property type="component" value="Unassembled WGS sequence"/>
</dbReference>
<dbReference type="EMBL" id="PGET01000001">
    <property type="protein sequence ID" value="PJJ27264.1"/>
    <property type="molecule type" value="Genomic_DNA"/>
</dbReference>
<accession>A0A2M8Z1E4</accession>
<keyword evidence="4" id="KW-0598">Phosphotransferase system</keyword>
<evidence type="ECO:0000256" key="3">
    <source>
        <dbReference type="ARBA" id="ARBA00022679"/>
    </source>
</evidence>
<organism evidence="8 9">
    <name type="scientific">[Clostridium] celerecrescens 18A</name>
    <dbReference type="NCBI Taxonomy" id="1286362"/>
    <lineage>
        <taxon>Bacteria</taxon>
        <taxon>Bacillati</taxon>
        <taxon>Bacillota</taxon>
        <taxon>Clostridia</taxon>
        <taxon>Lachnospirales</taxon>
        <taxon>Lachnospiraceae</taxon>
        <taxon>Lacrimispora</taxon>
    </lineage>
</organism>
<protein>
    <submittedName>
        <fullName evidence="8">PTS system cellobiose-specific IIA component</fullName>
    </submittedName>
</protein>
<dbReference type="PIRSF" id="PIRSF000699">
    <property type="entry name" value="PTS_IILac_III"/>
    <property type="match status" value="1"/>
</dbReference>
<reference evidence="8 9" key="1">
    <citation type="submission" date="2017-11" db="EMBL/GenBank/DDBJ databases">
        <title>Understudied soil microbes with underappreciated capabilities: Untangling the Clostridium saccharolyticum group.</title>
        <authorList>
            <person name="Leschine S."/>
        </authorList>
    </citation>
    <scope>NUCLEOTIDE SEQUENCE [LARGE SCALE GENOMIC DNA]</scope>
    <source>
        <strain evidence="8 9">18A</strain>
    </source>
</reference>
<dbReference type="GO" id="GO:0016740">
    <property type="term" value="F:transferase activity"/>
    <property type="evidence" value="ECO:0007669"/>
    <property type="project" value="UniProtKB-KW"/>
</dbReference>
<dbReference type="AlphaFoldDB" id="A0A2M8Z1E4"/>
<evidence type="ECO:0000256" key="1">
    <source>
        <dbReference type="ARBA" id="ARBA00022448"/>
    </source>
</evidence>
<dbReference type="RefSeq" id="WP_100303925.1">
    <property type="nucleotide sequence ID" value="NZ_PGET01000001.1"/>
</dbReference>
<keyword evidence="6" id="KW-0460">Magnesium</keyword>
<dbReference type="Gene3D" id="1.20.58.80">
    <property type="entry name" value="Phosphotransferase system, lactose/cellobiose-type IIA subunit"/>
    <property type="match status" value="1"/>
</dbReference>
<dbReference type="PANTHER" id="PTHR34382:SF7">
    <property type="entry name" value="PTS SYSTEM N,N'-DIACETYLCHITOBIOSE-SPECIFIC EIIA COMPONENT"/>
    <property type="match status" value="1"/>
</dbReference>
<proteinExistence type="predicted"/>
<evidence type="ECO:0000256" key="2">
    <source>
        <dbReference type="ARBA" id="ARBA00022597"/>
    </source>
</evidence>
<dbReference type="CDD" id="cd00215">
    <property type="entry name" value="PTS_IIA_lac"/>
    <property type="match status" value="1"/>
</dbReference>
<evidence type="ECO:0000256" key="6">
    <source>
        <dbReference type="PIRSR" id="PIRSR000699-2"/>
    </source>
</evidence>
<evidence type="ECO:0000256" key="4">
    <source>
        <dbReference type="ARBA" id="ARBA00022683"/>
    </source>
</evidence>
<keyword evidence="2" id="KW-0762">Sugar transport</keyword>
<feature type="modified residue" description="Phosphohistidine; by HPr" evidence="7">
    <location>
        <position position="85"/>
    </location>
</feature>
<sequence length="121" mass="13790">MEKPQFKDEDMVVQVAMEIVMAAGDARNKAGKALDCVETFDFDEAKEYLEEAKHDILKAHNAQTEIIQAEISGEESIPPSLLFNHAQDTLMTIMTEVNLAEKMIVLFEKFYNKIEEKTVHK</sequence>
<evidence type="ECO:0000256" key="5">
    <source>
        <dbReference type="PIRSR" id="PIRSR000699-1"/>
    </source>
</evidence>
<evidence type="ECO:0000313" key="8">
    <source>
        <dbReference type="EMBL" id="PJJ27264.1"/>
    </source>
</evidence>
<dbReference type="PROSITE" id="PS51095">
    <property type="entry name" value="PTS_EIIA_TYPE_3"/>
    <property type="match status" value="1"/>
</dbReference>
<gene>
    <name evidence="8" type="ORF">H171_0726</name>
</gene>
<keyword evidence="3" id="KW-0808">Transferase</keyword>
<evidence type="ECO:0000256" key="7">
    <source>
        <dbReference type="PROSITE-ProRule" id="PRU00418"/>
    </source>
</evidence>
<dbReference type="GO" id="GO:0046872">
    <property type="term" value="F:metal ion binding"/>
    <property type="evidence" value="ECO:0007669"/>
    <property type="project" value="UniProtKB-KW"/>
</dbReference>
<comment type="cofactor">
    <cofactor evidence="6">
        <name>Mg(2+)</name>
        <dbReference type="ChEBI" id="CHEBI:18420"/>
    </cofactor>
    <text evidence="6">Binds 1 Mg(2+) ion per trimer.</text>
</comment>
<evidence type="ECO:0000313" key="9">
    <source>
        <dbReference type="Proteomes" id="UP000231092"/>
    </source>
</evidence>
<dbReference type="GO" id="GO:0009401">
    <property type="term" value="P:phosphoenolpyruvate-dependent sugar phosphotransferase system"/>
    <property type="evidence" value="ECO:0007669"/>
    <property type="project" value="UniProtKB-KW"/>
</dbReference>
<comment type="caution">
    <text evidence="8">The sequence shown here is derived from an EMBL/GenBank/DDBJ whole genome shotgun (WGS) entry which is preliminary data.</text>
</comment>
<dbReference type="Pfam" id="PF02255">
    <property type="entry name" value="PTS_IIA"/>
    <property type="match status" value="1"/>
</dbReference>
<dbReference type="InterPro" id="IPR003188">
    <property type="entry name" value="PTS_IIA_lac/cel"/>
</dbReference>
<keyword evidence="1" id="KW-0813">Transport</keyword>
<dbReference type="PANTHER" id="PTHR34382">
    <property type="entry name" value="PTS SYSTEM N,N'-DIACETYLCHITOBIOSE-SPECIFIC EIIA COMPONENT"/>
    <property type="match status" value="1"/>
</dbReference>